<reference evidence="4" key="1">
    <citation type="journal article" date="2023" name="Front. Mar. Sci.">
        <title>A new Merluccius polli reference genome to investigate the effects of global change in West African waters.</title>
        <authorList>
            <person name="Mateo J.L."/>
            <person name="Blanco-Fernandez C."/>
            <person name="Garcia-Vazquez E."/>
            <person name="Machado-Schiaffino G."/>
        </authorList>
    </citation>
    <scope>NUCLEOTIDE SEQUENCE</scope>
    <source>
        <strain evidence="4">C29</strain>
        <tissue evidence="4">Fin</tissue>
    </source>
</reference>
<dbReference type="GO" id="GO:0005884">
    <property type="term" value="C:actin filament"/>
    <property type="evidence" value="ECO:0007669"/>
    <property type="project" value="InterPro"/>
</dbReference>
<feature type="region of interest" description="Disordered" evidence="2">
    <location>
        <begin position="1"/>
        <end position="21"/>
    </location>
</feature>
<evidence type="ECO:0000313" key="4">
    <source>
        <dbReference type="EMBL" id="KAK0151790.1"/>
    </source>
</evidence>
<keyword evidence="5" id="KW-1185">Reference proteome</keyword>
<name>A0AA47P869_MERPO</name>
<dbReference type="Pfam" id="PF02181">
    <property type="entry name" value="FH2"/>
    <property type="match status" value="1"/>
</dbReference>
<feature type="domain" description="FH2" evidence="3">
    <location>
        <begin position="1"/>
        <end position="188"/>
    </location>
</feature>
<dbReference type="PANTHER" id="PTHR45920:SF7">
    <property type="entry name" value="FORMIN-G"/>
    <property type="match status" value="1"/>
</dbReference>
<dbReference type="InterPro" id="IPR015425">
    <property type="entry name" value="FH2_Formin"/>
</dbReference>
<evidence type="ECO:0000256" key="1">
    <source>
        <dbReference type="ARBA" id="ARBA00005271"/>
    </source>
</evidence>
<dbReference type="GO" id="GO:0030866">
    <property type="term" value="P:cortical actin cytoskeleton organization"/>
    <property type="evidence" value="ECO:0007669"/>
    <property type="project" value="TreeGrafter"/>
</dbReference>
<organism evidence="4 5">
    <name type="scientific">Merluccius polli</name>
    <name type="common">Benguela hake</name>
    <name type="synonym">Merluccius cadenati</name>
    <dbReference type="NCBI Taxonomy" id="89951"/>
    <lineage>
        <taxon>Eukaryota</taxon>
        <taxon>Metazoa</taxon>
        <taxon>Chordata</taxon>
        <taxon>Craniata</taxon>
        <taxon>Vertebrata</taxon>
        <taxon>Euteleostomi</taxon>
        <taxon>Actinopterygii</taxon>
        <taxon>Neopterygii</taxon>
        <taxon>Teleostei</taxon>
        <taxon>Neoteleostei</taxon>
        <taxon>Acanthomorphata</taxon>
        <taxon>Zeiogadaria</taxon>
        <taxon>Gadariae</taxon>
        <taxon>Gadiformes</taxon>
        <taxon>Gadoidei</taxon>
        <taxon>Merlucciidae</taxon>
        <taxon>Merluccius</taxon>
    </lineage>
</organism>
<dbReference type="InterPro" id="IPR001265">
    <property type="entry name" value="Formin_Cappuccino_subfam"/>
</dbReference>
<comment type="similarity">
    <text evidence="1">Belongs to the formin homology family. Cappuccino subfamily.</text>
</comment>
<dbReference type="GO" id="GO:0008017">
    <property type="term" value="F:microtubule binding"/>
    <property type="evidence" value="ECO:0007669"/>
    <property type="project" value="InterPro"/>
</dbReference>
<evidence type="ECO:0000256" key="2">
    <source>
        <dbReference type="SAM" id="MobiDB-lite"/>
    </source>
</evidence>
<dbReference type="GO" id="GO:0051015">
    <property type="term" value="F:actin filament binding"/>
    <property type="evidence" value="ECO:0007669"/>
    <property type="project" value="TreeGrafter"/>
</dbReference>
<evidence type="ECO:0000259" key="3">
    <source>
        <dbReference type="PROSITE" id="PS51444"/>
    </source>
</evidence>
<dbReference type="EMBL" id="JAOPHQ010001165">
    <property type="protein sequence ID" value="KAK0151790.1"/>
    <property type="molecule type" value="Genomic_DNA"/>
</dbReference>
<dbReference type="GO" id="GO:0005737">
    <property type="term" value="C:cytoplasm"/>
    <property type="evidence" value="ECO:0007669"/>
    <property type="project" value="UniProtKB-ARBA"/>
</dbReference>
<gene>
    <name evidence="4" type="primary">FMN2_1</name>
    <name evidence="4" type="ORF">N1851_006838</name>
</gene>
<dbReference type="PANTHER" id="PTHR45920">
    <property type="entry name" value="FORMIN HOMOLOGY 2 DOMAIN CONTAINING, ISOFORM I"/>
    <property type="match status" value="1"/>
</dbReference>
<dbReference type="InterPro" id="IPR042201">
    <property type="entry name" value="FH2_Formin_sf"/>
</dbReference>
<dbReference type="PROSITE" id="PS51444">
    <property type="entry name" value="FH2"/>
    <property type="match status" value="1"/>
</dbReference>
<dbReference type="SUPFAM" id="SSF101447">
    <property type="entry name" value="Formin homology 2 domain (FH2 domain)"/>
    <property type="match status" value="1"/>
</dbReference>
<protein>
    <submittedName>
        <fullName evidence="4">Formin-2</fullName>
    </submittedName>
</protein>
<dbReference type="Gene3D" id="1.20.58.2220">
    <property type="entry name" value="Formin, FH2 domain"/>
    <property type="match status" value="1"/>
</dbReference>
<dbReference type="AlphaFoldDB" id="A0AA47P869"/>
<proteinExistence type="inferred from homology"/>
<dbReference type="GO" id="GO:0045010">
    <property type="term" value="P:actin nucleation"/>
    <property type="evidence" value="ECO:0007669"/>
    <property type="project" value="InterPro"/>
</dbReference>
<evidence type="ECO:0000313" key="5">
    <source>
        <dbReference type="Proteomes" id="UP001174136"/>
    </source>
</evidence>
<comment type="caution">
    <text evidence="4">The sequence shown here is derived from an EMBL/GenBank/DDBJ whole genome shotgun (WGS) entry which is preliminary data.</text>
</comment>
<sequence length="188" mass="21752">MEKIEKHLKSSKEKDHAKPLDKPEQFLHQLSQIPNFHERVFCILFQSSFTECISSILRKLDIMQRVCKTLQSGEGVMNVLGLILAFGNFMNGGNRTRGQADGFNLDILPKIKDVKSVDAGKETCVYPLPEPQDLFQASQMKFEEFHKDMLRLRKDLRAVLRFKTVLRKPEVLEFNTQLRTKLNLIAVY</sequence>
<dbReference type="PRINTS" id="PR00828">
    <property type="entry name" value="FORMIN"/>
</dbReference>
<dbReference type="Proteomes" id="UP001174136">
    <property type="component" value="Unassembled WGS sequence"/>
</dbReference>
<accession>A0AA47P869</accession>